<evidence type="ECO:0000256" key="2">
    <source>
        <dbReference type="SAM" id="MobiDB-lite"/>
    </source>
</evidence>
<keyword evidence="1" id="KW-0175">Coiled coil</keyword>
<sequence>MQDWKTQQIRDAEAALDEAVTDAERVAARAEELNSELPEAELSEEQTEQIEQLVRRGEAPTGIAELQRRIDEGELSWQQVTSGRAMADEGVQRAFEAGVPAMRQVKEMLDEGHETPEIIANDPNRAPEQDDEEPPDSFLQRGNW</sequence>
<protein>
    <submittedName>
        <fullName evidence="3">Uncharacterized protein</fullName>
    </submittedName>
</protein>
<dbReference type="OrthoDB" id="3700158at2"/>
<feature type="coiled-coil region" evidence="1">
    <location>
        <begin position="9"/>
        <end position="50"/>
    </location>
</feature>
<organism evidence="3 4">
    <name type="scientific">Actinopolyspora mzabensis</name>
    <dbReference type="NCBI Taxonomy" id="995066"/>
    <lineage>
        <taxon>Bacteria</taxon>
        <taxon>Bacillati</taxon>
        <taxon>Actinomycetota</taxon>
        <taxon>Actinomycetes</taxon>
        <taxon>Actinopolysporales</taxon>
        <taxon>Actinopolysporaceae</taxon>
        <taxon>Actinopolyspora</taxon>
    </lineage>
</organism>
<evidence type="ECO:0000313" key="3">
    <source>
        <dbReference type="EMBL" id="SDJ80823.1"/>
    </source>
</evidence>
<evidence type="ECO:0000256" key="1">
    <source>
        <dbReference type="SAM" id="Coils"/>
    </source>
</evidence>
<dbReference type="RefSeq" id="WP_092626394.1">
    <property type="nucleotide sequence ID" value="NZ_FNFM01000002.1"/>
</dbReference>
<accession>A0A1G8WRS1</accession>
<proteinExistence type="predicted"/>
<keyword evidence="4" id="KW-1185">Reference proteome</keyword>
<reference evidence="4" key="1">
    <citation type="submission" date="2016-10" db="EMBL/GenBank/DDBJ databases">
        <authorList>
            <person name="Varghese N."/>
            <person name="Submissions S."/>
        </authorList>
    </citation>
    <scope>NUCLEOTIDE SEQUENCE [LARGE SCALE GENOMIC DNA]</scope>
    <source>
        <strain evidence="4">DSM 45460</strain>
    </source>
</reference>
<name>A0A1G8WRS1_ACTMZ</name>
<feature type="region of interest" description="Disordered" evidence="2">
    <location>
        <begin position="108"/>
        <end position="144"/>
    </location>
</feature>
<dbReference type="EMBL" id="FNFM01000002">
    <property type="protein sequence ID" value="SDJ80823.1"/>
    <property type="molecule type" value="Genomic_DNA"/>
</dbReference>
<gene>
    <name evidence="3" type="ORF">SAMN04487820_102189</name>
</gene>
<dbReference type="Proteomes" id="UP000199213">
    <property type="component" value="Unassembled WGS sequence"/>
</dbReference>
<evidence type="ECO:0000313" key="4">
    <source>
        <dbReference type="Proteomes" id="UP000199213"/>
    </source>
</evidence>
<dbReference type="AlphaFoldDB" id="A0A1G8WRS1"/>